<feature type="compositionally biased region" description="Basic residues" evidence="1">
    <location>
        <begin position="808"/>
        <end position="818"/>
    </location>
</feature>
<feature type="domain" description="LsmAD" evidence="2">
    <location>
        <begin position="287"/>
        <end position="356"/>
    </location>
</feature>
<feature type="region of interest" description="Disordered" evidence="1">
    <location>
        <begin position="1"/>
        <end position="70"/>
    </location>
</feature>
<feature type="region of interest" description="Disordered" evidence="1">
    <location>
        <begin position="773"/>
        <end position="884"/>
    </location>
</feature>
<feature type="region of interest" description="Disordered" evidence="1">
    <location>
        <begin position="592"/>
        <end position="657"/>
    </location>
</feature>
<name>A0ABD3NLH2_9STRA</name>
<feature type="region of interest" description="Disordered" evidence="1">
    <location>
        <begin position="671"/>
        <end position="706"/>
    </location>
</feature>
<feature type="compositionally biased region" description="Polar residues" evidence="1">
    <location>
        <begin position="824"/>
        <end position="833"/>
    </location>
</feature>
<feature type="region of interest" description="Disordered" evidence="1">
    <location>
        <begin position="236"/>
        <end position="267"/>
    </location>
</feature>
<dbReference type="InterPro" id="IPR025852">
    <property type="entry name" value="SM_dom_ATX"/>
</dbReference>
<evidence type="ECO:0000256" key="1">
    <source>
        <dbReference type="SAM" id="MobiDB-lite"/>
    </source>
</evidence>
<evidence type="ECO:0000313" key="4">
    <source>
        <dbReference type="Proteomes" id="UP001530315"/>
    </source>
</evidence>
<accession>A0ABD3NLH2</accession>
<dbReference type="PANTHER" id="PTHR12854:SF7">
    <property type="entry name" value="ATAXIN-2 HOMOLOG"/>
    <property type="match status" value="1"/>
</dbReference>
<feature type="compositionally biased region" description="Low complexity" evidence="1">
    <location>
        <begin position="417"/>
        <end position="428"/>
    </location>
</feature>
<dbReference type="SMART" id="SM01272">
    <property type="entry name" value="LsmAD"/>
    <property type="match status" value="1"/>
</dbReference>
<feature type="compositionally biased region" description="Pro residues" evidence="1">
    <location>
        <begin position="686"/>
        <end position="703"/>
    </location>
</feature>
<feature type="compositionally biased region" description="Polar residues" evidence="1">
    <location>
        <begin position="592"/>
        <end position="608"/>
    </location>
</feature>
<gene>
    <name evidence="3" type="ORF">ACHAW5_010656</name>
</gene>
<evidence type="ECO:0000259" key="2">
    <source>
        <dbReference type="SMART" id="SM01272"/>
    </source>
</evidence>
<feature type="compositionally biased region" description="Basic and acidic residues" evidence="1">
    <location>
        <begin position="472"/>
        <end position="501"/>
    </location>
</feature>
<keyword evidence="4" id="KW-1185">Reference proteome</keyword>
<feature type="compositionally biased region" description="Polar residues" evidence="1">
    <location>
        <begin position="629"/>
        <end position="643"/>
    </location>
</feature>
<proteinExistence type="predicted"/>
<protein>
    <recommendedName>
        <fullName evidence="2">LsmAD domain-containing protein</fullName>
    </recommendedName>
</protein>
<comment type="caution">
    <text evidence="3">The sequence shown here is derived from an EMBL/GenBank/DDBJ whole genome shotgun (WGS) entry which is preliminary data.</text>
</comment>
<feature type="compositionally biased region" description="Gly residues" evidence="1">
    <location>
        <begin position="9"/>
        <end position="23"/>
    </location>
</feature>
<evidence type="ECO:0000313" key="3">
    <source>
        <dbReference type="EMBL" id="KAL3776733.1"/>
    </source>
</evidence>
<reference evidence="3 4" key="1">
    <citation type="submission" date="2024-10" db="EMBL/GenBank/DDBJ databases">
        <title>Updated reference genomes for cyclostephanoid diatoms.</title>
        <authorList>
            <person name="Roberts W.R."/>
            <person name="Alverson A.J."/>
        </authorList>
    </citation>
    <scope>NUCLEOTIDE SEQUENCE [LARGE SCALE GENOMIC DNA]</scope>
    <source>
        <strain evidence="3 4">AJA276-08</strain>
    </source>
</reference>
<feature type="region of interest" description="Disordered" evidence="1">
    <location>
        <begin position="132"/>
        <end position="165"/>
    </location>
</feature>
<feature type="compositionally biased region" description="Polar residues" evidence="1">
    <location>
        <begin position="864"/>
        <end position="874"/>
    </location>
</feature>
<feature type="compositionally biased region" description="Gly residues" evidence="1">
    <location>
        <begin position="849"/>
        <end position="862"/>
    </location>
</feature>
<feature type="compositionally biased region" description="Low complexity" evidence="1">
    <location>
        <begin position="236"/>
        <end position="252"/>
    </location>
</feature>
<dbReference type="PANTHER" id="PTHR12854">
    <property type="entry name" value="ATAXIN 2-RELATED"/>
    <property type="match status" value="1"/>
</dbReference>
<sequence>MEGEVARPAGGGWASRGVAGAGGVVVPPSSNGHHARNARPPPAGGGESDAGPDDHDASSTTNNSNNGGRLQNVVRERFLHLILSMVGQTVTLTTTDGRVIEGTLHTFTPFGSLADEMKNVYVVKACRLVGGGGGGGGDDDDDDDGGGGGDGETFEEGSTVVIPSHKVSSVRVKSMRLDGGWAAGGGEAAAGGGDAFRTDSQISGGRGGERGLVAAGSAWTSAGDGGGDISLVSSAASTTATATPTTRRSTPSGHHPPARVGSGAWRGGGLDGSIGDWDQFSANEKKFNVKASFDENLYTTRLDVSNIDVSRRAEAERIAREIEGTSSTNMHIAEERNQAIATDYDEEDRYSGVLTKDLKARAVVVSSPAAEGVKDDGEKKAAAPAPAVGKVMNYAAAAQAAAKKGWGKSAAKPAATATTASASVSASKVSEDAEKAATSTDKASPPPPAESQLAKVSLEEERAGPEATDATGRAESDDKKDAPVDEGNAKKDESEKDEKKTAASSKLKLNPNAKAFTFNPTAKTFTPSFASPSPPPAVAIMQQPLPMDAQMMPAHLPIDYSVGPHMMGNMGPGGPQFVPMHAGMMPMMNAQHSQMRQQYPTPYGQQPMSPVPPPHQVGGPPQSVHEDSTSVNTGEASDTAPPSQQQQQQQQQQPQYMQQMGAYGVIPPGGFPGYHYGQMQPQGRGGPPPPPPGAGGYQVPPPGNLHHTQMQVLPGAPYGAQRMYPPYQQHMMNPQQMGMPSLGAAAVANMMRGGPPPYYGGVGPGMGYGVGYPQHGGGGNPDQDNSAYRERNSNMQRGGGGNGAAGRGGRHKGNRKFTGRGGFQHQNSQNSQDSRYRHSNDASPNADGGSDGGGDAAGGGGSAEQSTQDFSTGAASEGGAPKEA</sequence>
<feature type="compositionally biased region" description="Low complexity" evidence="1">
    <location>
        <begin position="644"/>
        <end position="657"/>
    </location>
</feature>
<feature type="compositionally biased region" description="Gly residues" evidence="1">
    <location>
        <begin position="185"/>
        <end position="194"/>
    </location>
</feature>
<feature type="region of interest" description="Disordered" evidence="1">
    <location>
        <begin position="185"/>
        <end position="209"/>
    </location>
</feature>
<dbReference type="CDD" id="cd00600">
    <property type="entry name" value="Sm_like"/>
    <property type="match status" value="1"/>
</dbReference>
<dbReference type="EMBL" id="JALLAZ020001336">
    <property type="protein sequence ID" value="KAL3776733.1"/>
    <property type="molecule type" value="Genomic_DNA"/>
</dbReference>
<organism evidence="3 4">
    <name type="scientific">Stephanodiscus triporus</name>
    <dbReference type="NCBI Taxonomy" id="2934178"/>
    <lineage>
        <taxon>Eukaryota</taxon>
        <taxon>Sar</taxon>
        <taxon>Stramenopiles</taxon>
        <taxon>Ochrophyta</taxon>
        <taxon>Bacillariophyta</taxon>
        <taxon>Coscinodiscophyceae</taxon>
        <taxon>Thalassiosirophycidae</taxon>
        <taxon>Stephanodiscales</taxon>
        <taxon>Stephanodiscaceae</taxon>
        <taxon>Stephanodiscus</taxon>
    </lineage>
</organism>
<dbReference type="Pfam" id="PF06741">
    <property type="entry name" value="LsmAD"/>
    <property type="match status" value="1"/>
</dbReference>
<dbReference type="GO" id="GO:0005737">
    <property type="term" value="C:cytoplasm"/>
    <property type="evidence" value="ECO:0007669"/>
    <property type="project" value="UniProtKB-ARBA"/>
</dbReference>
<dbReference type="InterPro" id="IPR009604">
    <property type="entry name" value="LsmAD_domain"/>
</dbReference>
<dbReference type="InterPro" id="IPR045117">
    <property type="entry name" value="ATXN2-like"/>
</dbReference>
<dbReference type="Pfam" id="PF14438">
    <property type="entry name" value="SM-ATX"/>
    <property type="match status" value="1"/>
</dbReference>
<dbReference type="Proteomes" id="UP001530315">
    <property type="component" value="Unassembled WGS sequence"/>
</dbReference>
<dbReference type="AlphaFoldDB" id="A0ABD3NLH2"/>
<feature type="compositionally biased region" description="Gly residues" evidence="1">
    <location>
        <begin position="797"/>
        <end position="807"/>
    </location>
</feature>
<feature type="region of interest" description="Disordered" evidence="1">
    <location>
        <begin position="417"/>
        <end position="508"/>
    </location>
</feature>